<evidence type="ECO:0000256" key="1">
    <source>
        <dbReference type="SAM" id="Phobius"/>
    </source>
</evidence>
<protein>
    <submittedName>
        <fullName evidence="2">Uncharacterized protein</fullName>
    </submittedName>
</protein>
<organism evidence="2">
    <name type="scientific">viral metagenome</name>
    <dbReference type="NCBI Taxonomy" id="1070528"/>
    <lineage>
        <taxon>unclassified sequences</taxon>
        <taxon>metagenomes</taxon>
        <taxon>organismal metagenomes</taxon>
    </lineage>
</organism>
<sequence length="136" mass="15701">MNTINNSKILSASVSVLFNYMLFAYLDKLEKCPCSTKGYNGLKVTKGMIIVNYIIIFGLLFVPEMPKTTAIFLTFYNITVAVSTFMYMKHLKQSNCKCSDSVVRDFYYYYYMVLFLIDFILLSMFSLVLLTSIVKN</sequence>
<accession>A0A6C0BPW5</accession>
<keyword evidence="1" id="KW-0472">Membrane</keyword>
<dbReference type="EMBL" id="MN739215">
    <property type="protein sequence ID" value="QHS94022.1"/>
    <property type="molecule type" value="Genomic_DNA"/>
</dbReference>
<feature type="transmembrane region" description="Helical" evidence="1">
    <location>
        <begin position="70"/>
        <end position="88"/>
    </location>
</feature>
<proteinExistence type="predicted"/>
<feature type="transmembrane region" description="Helical" evidence="1">
    <location>
        <begin position="9"/>
        <end position="26"/>
    </location>
</feature>
<evidence type="ECO:0000313" key="2">
    <source>
        <dbReference type="EMBL" id="QHS94022.1"/>
    </source>
</evidence>
<reference evidence="2" key="1">
    <citation type="journal article" date="2020" name="Nature">
        <title>Giant virus diversity and host interactions through global metagenomics.</title>
        <authorList>
            <person name="Schulz F."/>
            <person name="Roux S."/>
            <person name="Paez-Espino D."/>
            <person name="Jungbluth S."/>
            <person name="Walsh D.A."/>
            <person name="Denef V.J."/>
            <person name="McMahon K.D."/>
            <person name="Konstantinidis K.T."/>
            <person name="Eloe-Fadrosh E.A."/>
            <person name="Kyrpides N.C."/>
            <person name="Woyke T."/>
        </authorList>
    </citation>
    <scope>NUCLEOTIDE SEQUENCE</scope>
    <source>
        <strain evidence="2">GVMAG-M-3300018416-26</strain>
    </source>
</reference>
<feature type="transmembrane region" description="Helical" evidence="1">
    <location>
        <begin position="108"/>
        <end position="130"/>
    </location>
</feature>
<dbReference type="AlphaFoldDB" id="A0A6C0BPW5"/>
<name>A0A6C0BPW5_9ZZZZ</name>
<keyword evidence="1" id="KW-0812">Transmembrane</keyword>
<feature type="transmembrane region" description="Helical" evidence="1">
    <location>
        <begin position="46"/>
        <end position="63"/>
    </location>
</feature>
<keyword evidence="1" id="KW-1133">Transmembrane helix</keyword>